<keyword evidence="4" id="KW-1185">Reference proteome</keyword>
<dbReference type="GO" id="GO:0004843">
    <property type="term" value="F:cysteine-type deubiquitinase activity"/>
    <property type="evidence" value="ECO:0007669"/>
    <property type="project" value="InterPro"/>
</dbReference>
<reference evidence="3" key="1">
    <citation type="submission" date="2021-02" db="EMBL/GenBank/DDBJ databases">
        <authorList>
            <person name="Palmer J.M."/>
        </authorList>
    </citation>
    <scope>NUCLEOTIDE SEQUENCE</scope>
    <source>
        <strain evidence="3">SCRP734</strain>
    </source>
</reference>
<protein>
    <submittedName>
        <fullName evidence="3">Ubiquitin carboxyl-terminal hydrolase 32</fullName>
    </submittedName>
</protein>
<feature type="domain" description="USP" evidence="2">
    <location>
        <begin position="713"/>
        <end position="1410"/>
    </location>
</feature>
<sequence>MRGKPLVKPRPKRIANLVRQFTKTELHAASTAFHRARGHLQGLTIDRLQDALLHEVFVAIPELLVRRLFREWNVSGSGDLSLSEFLAGVATAAKGSRDDLLGVSFRMLSPSGDDKIVSRSDVSRFFDCVAARSRCIAIEKGKTITAARSWTTDELQRVLFGTSGAGTLTFDRFLAVLGSSGSFEALPCIDWIPNLATRVLRVNNAVLPTLATAQISSDFSFFTPQDGPSSKERDEICFELRRILLDLSADSTTLTPLAVIDKFRYVLVDCSLVDTIIGTWEENSVLDTTKTMAAREELKLFVLGLCCIHSSTVRQVYRFLFELFDEYSCGQIGAEQLSAFLQLTTGAGVIDSEREATSTIRRRGRSQSSLSSPPPSPGRSAIETIATPQVLNLSQFTEVAQEQHGFSATEVETALLLFHLERCSSHYQLFIINHGNKPLRQLLNNYFSQENAKSNAFCLLGANEWRQVIEEVSKCQPNVSKQTNAQVLYEEATDLPSGQVMIPLPVWLVLALWHGTNCTTPEPQNPAPYSGNWASSIQLGQNVMNAFWIRISVRLTSCDGFERTVVLPQVIVFEECTAQNVIDAVLFQNSWCGYGNDTRSKAGAISQCHVLVAQRNGAGEISTVTMQDDPTSLPQDEPLGTLLLSVCPSWALENIAVRGKLAFELQFSVLEVGKVQEAEGREPPNPELSLDAAKWGQQQLLQQLQRTVAEVPRGLANLGNTCFMNSVLQCLAATPMLKAHIIREHRTSIQPVKKLLPEILRDLFIEMSGLKRPDTDSSTGVSPTDLLKTFTALSPHLSDGNQQDAQEFLVCLLSHLSSAVKRDPNQSGDSMILSPRSHAWLATLFQRKDNGTHGNVSLQFCAEDSNGRHDRLVATEWWVAHLVSEPSFVNILFCGQFKSVLVCDRCTHESARFEPFSSLQLPFEENCTTDVPTTSDQHDLVVIVHFVESAKTATGTRGPVRMVVKMNDSSTVADVLAQLPITQTQFSSRRYIIGNPEQFTIQNLLVTDRVEDQLEDKTPASALPTPMHAFELLTLSSSGDDTANPTTDSTPLYLRFVHRQSFLVPFYCTTPTRQALCGSPFVCSSTMGALTGQALYHMVFQQFLFGRSAQSTRSSSADKTKPPTKTATHHYAPAFVLRRVRDDGIACCRCHWSTRCRGCQISPTATAAELLDLENCETLAIDWDLHLHPQDQTAFWWLQSHPTRDHSSYTHYRRTRVHPLQQSLRSLCSTEHLDASCSHCQRESSPHTKQLSLWSLPPILVLQLKRFELSAINGNNYQWKKLRHSVDFPVHDLDLRDFVAPIDGAHTDSQPCTDRCSVDALDPRVRRGVDFLQNELRFPLSSASRSCTKFDLYAVVNHSGHGIGSGHYTAQFRRPDESCWWGADDTVVTRVSHDDLAPSSTAYLLFYVRQDVAAGVTELSDLFPTVM</sequence>
<dbReference type="PANTHER" id="PTHR21646">
    <property type="entry name" value="UBIQUITIN CARBOXYL-TERMINAL HYDROLASE"/>
    <property type="match status" value="1"/>
</dbReference>
<dbReference type="Pfam" id="PF00443">
    <property type="entry name" value="UCH"/>
    <property type="match status" value="1"/>
</dbReference>
<dbReference type="PROSITE" id="PS00972">
    <property type="entry name" value="USP_1"/>
    <property type="match status" value="1"/>
</dbReference>
<dbReference type="Proteomes" id="UP000694044">
    <property type="component" value="Unassembled WGS sequence"/>
</dbReference>
<evidence type="ECO:0000313" key="3">
    <source>
        <dbReference type="EMBL" id="KAG7385819.1"/>
    </source>
</evidence>
<organism evidence="3 4">
    <name type="scientific">Phytophthora pseudosyringae</name>
    <dbReference type="NCBI Taxonomy" id="221518"/>
    <lineage>
        <taxon>Eukaryota</taxon>
        <taxon>Sar</taxon>
        <taxon>Stramenopiles</taxon>
        <taxon>Oomycota</taxon>
        <taxon>Peronosporomycetes</taxon>
        <taxon>Peronosporales</taxon>
        <taxon>Peronosporaceae</taxon>
        <taxon>Phytophthora</taxon>
    </lineage>
</organism>
<evidence type="ECO:0000256" key="1">
    <source>
        <dbReference type="SAM" id="MobiDB-lite"/>
    </source>
</evidence>
<dbReference type="OrthoDB" id="265776at2759"/>
<comment type="caution">
    <text evidence="3">The sequence shown here is derived from an EMBL/GenBank/DDBJ whole genome shotgun (WGS) entry which is preliminary data.</text>
</comment>
<evidence type="ECO:0000313" key="4">
    <source>
        <dbReference type="Proteomes" id="UP000694044"/>
    </source>
</evidence>
<dbReference type="InterPro" id="IPR028889">
    <property type="entry name" value="USP"/>
</dbReference>
<accession>A0A8T1W116</accession>
<proteinExistence type="predicted"/>
<name>A0A8T1W116_9STRA</name>
<evidence type="ECO:0000259" key="2">
    <source>
        <dbReference type="PROSITE" id="PS50235"/>
    </source>
</evidence>
<dbReference type="PROSITE" id="PS50235">
    <property type="entry name" value="USP_3"/>
    <property type="match status" value="1"/>
</dbReference>
<dbReference type="InterPro" id="IPR018200">
    <property type="entry name" value="USP_CS"/>
</dbReference>
<dbReference type="PROSITE" id="PS00973">
    <property type="entry name" value="USP_2"/>
    <property type="match status" value="1"/>
</dbReference>
<gene>
    <name evidence="3" type="primary">USP32_1</name>
    <name evidence="3" type="ORF">PHYPSEUDO_001064</name>
</gene>
<dbReference type="EMBL" id="JAGDFM010000114">
    <property type="protein sequence ID" value="KAG7385819.1"/>
    <property type="molecule type" value="Genomic_DNA"/>
</dbReference>
<dbReference type="InterPro" id="IPR001394">
    <property type="entry name" value="Peptidase_C19_UCH"/>
</dbReference>
<keyword evidence="3" id="KW-0378">Hydrolase</keyword>
<dbReference type="GO" id="GO:0016579">
    <property type="term" value="P:protein deubiquitination"/>
    <property type="evidence" value="ECO:0007669"/>
    <property type="project" value="InterPro"/>
</dbReference>
<feature type="region of interest" description="Disordered" evidence="1">
    <location>
        <begin position="354"/>
        <end position="381"/>
    </location>
</feature>
<dbReference type="InterPro" id="IPR050185">
    <property type="entry name" value="Ub_carboxyl-term_hydrolase"/>
</dbReference>